<dbReference type="EMBL" id="HBUE01186720">
    <property type="protein sequence ID" value="CAG6523110.1"/>
    <property type="molecule type" value="Transcribed_RNA"/>
</dbReference>
<proteinExistence type="predicted"/>
<name>A0A8D8JJ38_CULPI</name>
<organism evidence="2">
    <name type="scientific">Culex pipiens</name>
    <name type="common">House mosquito</name>
    <dbReference type="NCBI Taxonomy" id="7175"/>
    <lineage>
        <taxon>Eukaryota</taxon>
        <taxon>Metazoa</taxon>
        <taxon>Ecdysozoa</taxon>
        <taxon>Arthropoda</taxon>
        <taxon>Hexapoda</taxon>
        <taxon>Insecta</taxon>
        <taxon>Pterygota</taxon>
        <taxon>Neoptera</taxon>
        <taxon>Endopterygota</taxon>
        <taxon>Diptera</taxon>
        <taxon>Nematocera</taxon>
        <taxon>Culicoidea</taxon>
        <taxon>Culicidae</taxon>
        <taxon>Culicinae</taxon>
        <taxon>Culicini</taxon>
        <taxon>Culex</taxon>
        <taxon>Culex</taxon>
    </lineage>
</organism>
<dbReference type="AlphaFoldDB" id="A0A8D8JJ38"/>
<protein>
    <submittedName>
        <fullName evidence="2">(northern house mosquito) hypothetical protein</fullName>
    </submittedName>
</protein>
<dbReference type="EMBL" id="HBUE01292469">
    <property type="protein sequence ID" value="CAG6574758.1"/>
    <property type="molecule type" value="Transcribed_RNA"/>
</dbReference>
<feature type="region of interest" description="Disordered" evidence="1">
    <location>
        <begin position="147"/>
        <end position="166"/>
    </location>
</feature>
<sequence length="185" mass="20498">MQPAGENEGRLRVRGRPHFDAGDDAVDRPRDAWGHLGAGLPERVLLPGDGHVGNVVRDDDGLPDRVLRVHSGLFRSGHNLGLSVFGAEIQQPPGAVFSLGNLHPAYVTQPRGHDLHADGRPKHHHRRSVLGVTAVHHVYQHLFQRARRHESGRCGGRHPKPEYDRYACGHSDLLQRRKWRTGAAG</sequence>
<feature type="compositionally biased region" description="Basic residues" evidence="1">
    <location>
        <begin position="147"/>
        <end position="158"/>
    </location>
</feature>
<feature type="region of interest" description="Disordered" evidence="1">
    <location>
        <begin position="1"/>
        <end position="26"/>
    </location>
</feature>
<dbReference type="EMBL" id="HBUE01186722">
    <property type="protein sequence ID" value="CAG6523114.1"/>
    <property type="molecule type" value="Transcribed_RNA"/>
</dbReference>
<evidence type="ECO:0000313" key="2">
    <source>
        <dbReference type="EMBL" id="CAG6574760.1"/>
    </source>
</evidence>
<accession>A0A8D8JJ38</accession>
<reference evidence="2" key="1">
    <citation type="submission" date="2021-05" db="EMBL/GenBank/DDBJ databases">
        <authorList>
            <person name="Alioto T."/>
            <person name="Alioto T."/>
            <person name="Gomez Garrido J."/>
        </authorList>
    </citation>
    <scope>NUCLEOTIDE SEQUENCE</scope>
</reference>
<dbReference type="EMBL" id="HBUE01292470">
    <property type="protein sequence ID" value="CAG6574760.1"/>
    <property type="molecule type" value="Transcribed_RNA"/>
</dbReference>
<evidence type="ECO:0000256" key="1">
    <source>
        <dbReference type="SAM" id="MobiDB-lite"/>
    </source>
</evidence>
<dbReference type="EMBL" id="HBUE01292468">
    <property type="protein sequence ID" value="CAG6574756.1"/>
    <property type="molecule type" value="Transcribed_RNA"/>
</dbReference>
<dbReference type="EMBL" id="HBUE01186721">
    <property type="protein sequence ID" value="CAG6523112.1"/>
    <property type="molecule type" value="Transcribed_RNA"/>
</dbReference>
<feature type="compositionally biased region" description="Basic and acidic residues" evidence="1">
    <location>
        <begin position="7"/>
        <end position="26"/>
    </location>
</feature>